<comment type="similarity">
    <text evidence="1 7">Belongs to the AB hydrolase superfamily. Lipase family.</text>
</comment>
<keyword evidence="12" id="KW-1185">Reference proteome</keyword>
<dbReference type="OrthoDB" id="9974421at2759"/>
<feature type="active site" description="Charge relay system" evidence="8">
    <location>
        <position position="383"/>
    </location>
</feature>
<accession>A0A7R8UDF2</accession>
<dbReference type="FunFam" id="3.40.50.1820:FF:000021">
    <property type="entry name" value="Lipase"/>
    <property type="match status" value="1"/>
</dbReference>
<evidence type="ECO:0000256" key="9">
    <source>
        <dbReference type="SAM" id="SignalP"/>
    </source>
</evidence>
<keyword evidence="3 7" id="KW-0378">Hydrolase</keyword>
<keyword evidence="2 9" id="KW-0732">Signal</keyword>
<evidence type="ECO:0000256" key="4">
    <source>
        <dbReference type="ARBA" id="ARBA00022963"/>
    </source>
</evidence>
<dbReference type="InterPro" id="IPR000073">
    <property type="entry name" value="AB_hydrolase_1"/>
</dbReference>
<keyword evidence="4 7" id="KW-0442">Lipid degradation</keyword>
<feature type="domain" description="AB hydrolase-1" evidence="10">
    <location>
        <begin position="85"/>
        <end position="369"/>
    </location>
</feature>
<dbReference type="SUPFAM" id="SSF53474">
    <property type="entry name" value="alpha/beta-Hydrolases"/>
    <property type="match status" value="1"/>
</dbReference>
<evidence type="ECO:0000256" key="1">
    <source>
        <dbReference type="ARBA" id="ARBA00010701"/>
    </source>
</evidence>
<feature type="active site" description="Nucleophile" evidence="8">
    <location>
        <position position="178"/>
    </location>
</feature>
<evidence type="ECO:0000256" key="8">
    <source>
        <dbReference type="PIRSR" id="PIRSR000862-1"/>
    </source>
</evidence>
<dbReference type="InterPro" id="IPR029058">
    <property type="entry name" value="AB_hydrolase_fold"/>
</dbReference>
<evidence type="ECO:0000256" key="7">
    <source>
        <dbReference type="PIRNR" id="PIRNR000862"/>
    </source>
</evidence>
<dbReference type="Gene3D" id="3.40.50.1820">
    <property type="entry name" value="alpha/beta hydrolase"/>
    <property type="match status" value="1"/>
</dbReference>
<organism evidence="11 12">
    <name type="scientific">Hermetia illucens</name>
    <name type="common">Black soldier fly</name>
    <dbReference type="NCBI Taxonomy" id="343691"/>
    <lineage>
        <taxon>Eukaryota</taxon>
        <taxon>Metazoa</taxon>
        <taxon>Ecdysozoa</taxon>
        <taxon>Arthropoda</taxon>
        <taxon>Hexapoda</taxon>
        <taxon>Insecta</taxon>
        <taxon>Pterygota</taxon>
        <taxon>Neoptera</taxon>
        <taxon>Endopterygota</taxon>
        <taxon>Diptera</taxon>
        <taxon>Brachycera</taxon>
        <taxon>Stratiomyomorpha</taxon>
        <taxon>Stratiomyidae</taxon>
        <taxon>Hermetiinae</taxon>
        <taxon>Hermetia</taxon>
    </lineage>
</organism>
<dbReference type="PANTHER" id="PTHR11005">
    <property type="entry name" value="LYSOSOMAL ACID LIPASE-RELATED"/>
    <property type="match status" value="1"/>
</dbReference>
<reference evidence="11 12" key="1">
    <citation type="submission" date="2020-11" db="EMBL/GenBank/DDBJ databases">
        <authorList>
            <person name="Wallbank WR R."/>
            <person name="Pardo Diaz C."/>
            <person name="Kozak K."/>
            <person name="Martin S."/>
            <person name="Jiggins C."/>
            <person name="Moest M."/>
            <person name="Warren A I."/>
            <person name="Generalovic N T."/>
            <person name="Byers J.R.P. K."/>
            <person name="Montejo-Kovacevich G."/>
            <person name="Yen C E."/>
        </authorList>
    </citation>
    <scope>NUCLEOTIDE SEQUENCE [LARGE SCALE GENOMIC DNA]</scope>
</reference>
<dbReference type="InterPro" id="IPR025483">
    <property type="entry name" value="Lipase_euk"/>
</dbReference>
<evidence type="ECO:0000313" key="12">
    <source>
        <dbReference type="Proteomes" id="UP000594454"/>
    </source>
</evidence>
<sequence length="419" mass="46694">MISFRLLVIVVSGLILGSQRVLVAGTFARSSVVRSILDRSLAEDAKLTAPELIGKYRYPIEIHKVQTTDGYFLEVHRIPNSNGVPVLLMHGITDSSAGWVLSGPKKGFAYMLADSGYDVWIGNARGNRYSRRHRSLSPRLPMFWNFSFHEIGTYDLPATIDYIIQNTGYPKIHYIGFSQGTTSFWIMCSQAPEYCNKVIVMNALAPVAYLGNSKSPLIVALSRFINQLEVLATLAGIAEFSPTRELLAASGAIACNDKAVTQALCANSIFFIVGYNSEQLNMTNLPVLYGHVPAGASTKQLLHYGQYVKSGLFHHYDYGRIRNLAVYSQPTPPAYNLSRVTAPVALHYGLNDWLTVPKDVKRLASELPNVIAFRQIPHPRFTHGDFMFAIDADTLVYRDVVRIMREAEQKYPISQTKPL</sequence>
<dbReference type="GO" id="GO:0016042">
    <property type="term" value="P:lipid catabolic process"/>
    <property type="evidence" value="ECO:0007669"/>
    <property type="project" value="UniProtKB-KW"/>
</dbReference>
<dbReference type="InParanoid" id="A0A7R8UDF2"/>
<dbReference type="Proteomes" id="UP000594454">
    <property type="component" value="Chromosome 1"/>
</dbReference>
<feature type="chain" id="PRO_5030541394" description="Lipase" evidence="9">
    <location>
        <begin position="18"/>
        <end position="419"/>
    </location>
</feature>
<proteinExistence type="inferred from homology"/>
<dbReference type="AlphaFoldDB" id="A0A7R8UDF2"/>
<name>A0A7R8UDF2_HERIL</name>
<evidence type="ECO:0000259" key="10">
    <source>
        <dbReference type="Pfam" id="PF00561"/>
    </source>
</evidence>
<evidence type="ECO:0000256" key="6">
    <source>
        <dbReference type="ARBA" id="ARBA00023180"/>
    </source>
</evidence>
<dbReference type="Pfam" id="PF00561">
    <property type="entry name" value="Abhydrolase_1"/>
    <property type="match status" value="1"/>
</dbReference>
<keyword evidence="5" id="KW-0443">Lipid metabolism</keyword>
<evidence type="ECO:0000256" key="2">
    <source>
        <dbReference type="ARBA" id="ARBA00022729"/>
    </source>
</evidence>
<evidence type="ECO:0000313" key="11">
    <source>
        <dbReference type="EMBL" id="CAD7078748.1"/>
    </source>
</evidence>
<dbReference type="PIRSF" id="PIRSF000862">
    <property type="entry name" value="Steryl_ester_lip"/>
    <property type="match status" value="1"/>
</dbReference>
<keyword evidence="6" id="KW-0325">Glycoprotein</keyword>
<dbReference type="EMBL" id="LR899009">
    <property type="protein sequence ID" value="CAD7078748.1"/>
    <property type="molecule type" value="Genomic_DNA"/>
</dbReference>
<evidence type="ECO:0000256" key="5">
    <source>
        <dbReference type="ARBA" id="ARBA00023098"/>
    </source>
</evidence>
<evidence type="ECO:0000256" key="3">
    <source>
        <dbReference type="ARBA" id="ARBA00022801"/>
    </source>
</evidence>
<feature type="signal peptide" evidence="9">
    <location>
        <begin position="1"/>
        <end position="17"/>
    </location>
</feature>
<feature type="active site" description="Charge relay system" evidence="8">
    <location>
        <position position="352"/>
    </location>
</feature>
<protein>
    <recommendedName>
        <fullName evidence="7">Lipase</fullName>
    </recommendedName>
</protein>
<gene>
    <name evidence="11" type="ORF">HERILL_LOCUS2001</name>
</gene>
<dbReference type="GO" id="GO:0016788">
    <property type="term" value="F:hydrolase activity, acting on ester bonds"/>
    <property type="evidence" value="ECO:0007669"/>
    <property type="project" value="InterPro"/>
</dbReference>